<evidence type="ECO:0000313" key="2">
    <source>
        <dbReference type="Proteomes" id="UP001499854"/>
    </source>
</evidence>
<dbReference type="RefSeq" id="WP_344656960.1">
    <property type="nucleotide sequence ID" value="NZ_BAAAQM010000010.1"/>
</dbReference>
<reference evidence="2" key="1">
    <citation type="journal article" date="2019" name="Int. J. Syst. Evol. Microbiol.">
        <title>The Global Catalogue of Microorganisms (GCM) 10K type strain sequencing project: providing services to taxonomists for standard genome sequencing and annotation.</title>
        <authorList>
            <consortium name="The Broad Institute Genomics Platform"/>
            <consortium name="The Broad Institute Genome Sequencing Center for Infectious Disease"/>
            <person name="Wu L."/>
            <person name="Ma J."/>
        </authorList>
    </citation>
    <scope>NUCLEOTIDE SEQUENCE [LARGE SCALE GENOMIC DNA]</scope>
    <source>
        <strain evidence="2">JCM 16013</strain>
    </source>
</reference>
<dbReference type="Proteomes" id="UP001499854">
    <property type="component" value="Unassembled WGS sequence"/>
</dbReference>
<keyword evidence="2" id="KW-1185">Reference proteome</keyword>
<proteinExistence type="predicted"/>
<accession>A0ABP5CMY0</accession>
<comment type="caution">
    <text evidence="1">The sequence shown here is derived from an EMBL/GenBank/DDBJ whole genome shotgun (WGS) entry which is preliminary data.</text>
</comment>
<organism evidence="1 2">
    <name type="scientific">Catenulispora subtropica</name>
    <dbReference type="NCBI Taxonomy" id="450798"/>
    <lineage>
        <taxon>Bacteria</taxon>
        <taxon>Bacillati</taxon>
        <taxon>Actinomycetota</taxon>
        <taxon>Actinomycetes</taxon>
        <taxon>Catenulisporales</taxon>
        <taxon>Catenulisporaceae</taxon>
        <taxon>Catenulispora</taxon>
    </lineage>
</organism>
<dbReference type="EMBL" id="BAAAQM010000010">
    <property type="protein sequence ID" value="GAA1965068.1"/>
    <property type="molecule type" value="Genomic_DNA"/>
</dbReference>
<evidence type="ECO:0000313" key="1">
    <source>
        <dbReference type="EMBL" id="GAA1965068.1"/>
    </source>
</evidence>
<protein>
    <submittedName>
        <fullName evidence="1">Uncharacterized protein</fullName>
    </submittedName>
</protein>
<gene>
    <name evidence="1" type="ORF">GCM10009838_23140</name>
</gene>
<name>A0ABP5CMY0_9ACTN</name>
<sequence length="67" mass="7217">MTVTQENAEALAARIVRARARLAEAAATADLRGIAASLDDLEHAYGQARELGVEIARPSTDREETRP</sequence>